<dbReference type="SUPFAM" id="SSF53659">
    <property type="entry name" value="Isocitrate/Isopropylmalate dehydrogenase-like"/>
    <property type="match status" value="1"/>
</dbReference>
<dbReference type="OrthoDB" id="9801783at2"/>
<sequence>MSLPFALTLGDPAGVGPELICKLAADPARPKVPLLAIGDLGILRRAAAIVASGLTLVAVDTPEAALSVPLGALAVLPLSVPLPDDLPFGKVDARAGAAAYESLCIAIDLAMEKRIAAIVTPPLHKEALKAAGVHFPGHTEILAARSNTPEVAMMLANEELRVLLVSIHVSLRDAIAAVTPEAELRALRFAHQAGKAYGIARPRVAVAGLNPHAGEGGLFGHEDAEIIAPAIAAAQAEGIDASGPWPGDTIFMRARRGEFDIVVAQYHDQGLIPVKYLGIDHGVNITVGLPFVRTSVDHGTAFDIAGTGTADASSLWAALEQAVAMVGET</sequence>
<evidence type="ECO:0000256" key="1">
    <source>
        <dbReference type="ARBA" id="ARBA00022490"/>
    </source>
</evidence>
<feature type="binding site" evidence="7">
    <location>
        <position position="284"/>
    </location>
    <ligand>
        <name>substrate</name>
    </ligand>
</feature>
<dbReference type="RefSeq" id="WP_094410413.1">
    <property type="nucleotide sequence ID" value="NZ_BMJZ01000003.1"/>
</dbReference>
<dbReference type="InterPro" id="IPR037510">
    <property type="entry name" value="PdxA"/>
</dbReference>
<keyword evidence="4 7" id="KW-0560">Oxidoreductase</keyword>
<comment type="miscellaneous">
    <text evidence="7">The active site is located at the dimer interface.</text>
</comment>
<comment type="caution">
    <text evidence="8">The sequence shown here is derived from an EMBL/GenBank/DDBJ whole genome shotgun (WGS) entry which is preliminary data.</text>
</comment>
<evidence type="ECO:0000256" key="2">
    <source>
        <dbReference type="ARBA" id="ARBA00022723"/>
    </source>
</evidence>
<keyword evidence="6 7" id="KW-0664">Pyridoxine biosynthesis</keyword>
<evidence type="ECO:0000313" key="9">
    <source>
        <dbReference type="Proteomes" id="UP000216361"/>
    </source>
</evidence>
<comment type="pathway">
    <text evidence="7">Cofactor biosynthesis; pyridoxine 5'-phosphate biosynthesis; pyridoxine 5'-phosphate from D-erythrose 4-phosphate: step 4/5.</text>
</comment>
<evidence type="ECO:0000256" key="6">
    <source>
        <dbReference type="ARBA" id="ARBA00023096"/>
    </source>
</evidence>
<feature type="binding site" evidence="7">
    <location>
        <position position="138"/>
    </location>
    <ligand>
        <name>substrate</name>
    </ligand>
</feature>
<dbReference type="EC" id="1.1.1.262" evidence="7"/>
<evidence type="ECO:0000256" key="4">
    <source>
        <dbReference type="ARBA" id="ARBA00023002"/>
    </source>
</evidence>
<dbReference type="PANTHER" id="PTHR30004:SF6">
    <property type="entry name" value="D-THREONATE 4-PHOSPHATE DEHYDROGENASE"/>
    <property type="match status" value="1"/>
</dbReference>
<dbReference type="PANTHER" id="PTHR30004">
    <property type="entry name" value="4-HYDROXYTHREONINE-4-PHOSPHATE DEHYDROGENASE"/>
    <property type="match status" value="1"/>
</dbReference>
<dbReference type="HAMAP" id="MF_00536">
    <property type="entry name" value="PdxA"/>
    <property type="match status" value="1"/>
</dbReference>
<keyword evidence="3 7" id="KW-0521">NADP</keyword>
<evidence type="ECO:0000256" key="5">
    <source>
        <dbReference type="ARBA" id="ARBA00023027"/>
    </source>
</evidence>
<keyword evidence="7" id="KW-0862">Zinc</keyword>
<dbReference type="GO" id="GO:0042823">
    <property type="term" value="P:pyridoxal phosphate biosynthetic process"/>
    <property type="evidence" value="ECO:0007669"/>
    <property type="project" value="UniProtKB-UniRule"/>
</dbReference>
<feature type="binding site" evidence="7">
    <location>
        <position position="293"/>
    </location>
    <ligand>
        <name>substrate</name>
    </ligand>
</feature>
<dbReference type="NCBIfam" id="TIGR00557">
    <property type="entry name" value="pdxA"/>
    <property type="match status" value="1"/>
</dbReference>
<protein>
    <recommendedName>
        <fullName evidence="7">4-hydroxythreonine-4-phosphate dehydrogenase</fullName>
        <ecNumber evidence="7">1.1.1.262</ecNumber>
    </recommendedName>
    <alternativeName>
        <fullName evidence="7">4-(phosphohydroxy)-L-threonine dehydrogenase</fullName>
    </alternativeName>
</protein>
<feature type="binding site" evidence="7">
    <location>
        <position position="212"/>
    </location>
    <ligand>
        <name>a divalent metal cation</name>
        <dbReference type="ChEBI" id="CHEBI:60240"/>
        <note>ligand shared between dimeric partners</note>
    </ligand>
</feature>
<dbReference type="GO" id="GO:0008270">
    <property type="term" value="F:zinc ion binding"/>
    <property type="evidence" value="ECO:0007669"/>
    <property type="project" value="UniProtKB-UniRule"/>
</dbReference>
<dbReference type="GO" id="GO:0050570">
    <property type="term" value="F:4-hydroxythreonine-4-phosphate dehydrogenase activity"/>
    <property type="evidence" value="ECO:0007669"/>
    <property type="project" value="UniProtKB-UniRule"/>
</dbReference>
<comment type="subunit">
    <text evidence="7">Homodimer.</text>
</comment>
<dbReference type="GO" id="GO:0005737">
    <property type="term" value="C:cytoplasm"/>
    <property type="evidence" value="ECO:0007669"/>
    <property type="project" value="UniProtKB-SubCell"/>
</dbReference>
<dbReference type="UniPathway" id="UPA00244">
    <property type="reaction ID" value="UER00312"/>
</dbReference>
<evidence type="ECO:0000256" key="3">
    <source>
        <dbReference type="ARBA" id="ARBA00022857"/>
    </source>
</evidence>
<dbReference type="EMBL" id="NOXS01000035">
    <property type="protein sequence ID" value="OYQ16775.1"/>
    <property type="molecule type" value="Genomic_DNA"/>
</dbReference>
<evidence type="ECO:0000313" key="8">
    <source>
        <dbReference type="EMBL" id="OYQ16775.1"/>
    </source>
</evidence>
<feature type="binding site" evidence="7">
    <location>
        <position position="267"/>
    </location>
    <ligand>
        <name>a divalent metal cation</name>
        <dbReference type="ChEBI" id="CHEBI:60240"/>
        <note>ligand shared between dimeric partners</note>
    </ligand>
</feature>
<gene>
    <name evidence="7 8" type="primary">pdxA</name>
    <name evidence="8" type="ORF">CHR90_17505</name>
</gene>
<comment type="similarity">
    <text evidence="7">Belongs to the PdxA family.</text>
</comment>
<dbReference type="Pfam" id="PF04166">
    <property type="entry name" value="PdxA"/>
    <property type="match status" value="1"/>
</dbReference>
<feature type="binding site" evidence="7">
    <location>
        <position position="139"/>
    </location>
    <ligand>
        <name>substrate</name>
    </ligand>
</feature>
<comment type="cofactor">
    <cofactor evidence="7">
        <name>Zn(2+)</name>
        <dbReference type="ChEBI" id="CHEBI:29105"/>
    </cofactor>
    <cofactor evidence="7">
        <name>Mg(2+)</name>
        <dbReference type="ChEBI" id="CHEBI:18420"/>
    </cofactor>
    <cofactor evidence="7">
        <name>Co(2+)</name>
        <dbReference type="ChEBI" id="CHEBI:48828"/>
    </cofactor>
    <text evidence="7">Binds 1 divalent metal cation per subunit. Can use ions such as Zn(2+), Mg(2+) or Co(2+).</text>
</comment>
<dbReference type="GO" id="GO:0051287">
    <property type="term" value="F:NAD binding"/>
    <property type="evidence" value="ECO:0007669"/>
    <property type="project" value="InterPro"/>
</dbReference>
<dbReference type="InterPro" id="IPR005255">
    <property type="entry name" value="PdxA_fam"/>
</dbReference>
<accession>A0A255XK14</accession>
<comment type="subcellular location">
    <subcellularLocation>
        <location evidence="7">Cytoplasm</location>
    </subcellularLocation>
</comment>
<comment type="catalytic activity">
    <reaction evidence="7">
        <text>4-(phosphooxy)-L-threonine + NAD(+) = 3-amino-2-oxopropyl phosphate + CO2 + NADH</text>
        <dbReference type="Rhea" id="RHEA:32275"/>
        <dbReference type="ChEBI" id="CHEBI:16526"/>
        <dbReference type="ChEBI" id="CHEBI:57279"/>
        <dbReference type="ChEBI" id="CHEBI:57540"/>
        <dbReference type="ChEBI" id="CHEBI:57945"/>
        <dbReference type="ChEBI" id="CHEBI:58452"/>
        <dbReference type="EC" id="1.1.1.262"/>
    </reaction>
</comment>
<comment type="function">
    <text evidence="7">Catalyzes the NAD(P)-dependent oxidation of 4-(phosphooxy)-L-threonine (HTP) into 2-amino-3-oxo-4-(phosphooxy)butyric acid which spontaneously decarboxylates to form 3-amino-2-oxopropyl phosphate (AHAP).</text>
</comment>
<keyword evidence="9" id="KW-1185">Reference proteome</keyword>
<dbReference type="Proteomes" id="UP000216361">
    <property type="component" value="Unassembled WGS sequence"/>
</dbReference>
<keyword evidence="7" id="KW-0460">Magnesium</keyword>
<evidence type="ECO:0000256" key="7">
    <source>
        <dbReference type="HAMAP-Rule" id="MF_00536"/>
    </source>
</evidence>
<proteinExistence type="inferred from homology"/>
<dbReference type="Gene3D" id="3.40.718.10">
    <property type="entry name" value="Isopropylmalate Dehydrogenase"/>
    <property type="match status" value="1"/>
</dbReference>
<keyword evidence="2 7" id="KW-0479">Metal-binding</keyword>
<name>A0A255XK14_9PROT</name>
<feature type="binding site" evidence="7">
    <location>
        <position position="168"/>
    </location>
    <ligand>
        <name>a divalent metal cation</name>
        <dbReference type="ChEBI" id="CHEBI:60240"/>
        <note>ligand shared between dimeric partners</note>
    </ligand>
</feature>
<keyword evidence="5 7" id="KW-0520">NAD</keyword>
<dbReference type="GO" id="GO:0000287">
    <property type="term" value="F:magnesium ion binding"/>
    <property type="evidence" value="ECO:0007669"/>
    <property type="project" value="UniProtKB-UniRule"/>
</dbReference>
<keyword evidence="7" id="KW-0170">Cobalt</keyword>
<organism evidence="8 9">
    <name type="scientific">Elstera cyanobacteriorum</name>
    <dbReference type="NCBI Taxonomy" id="2022747"/>
    <lineage>
        <taxon>Bacteria</taxon>
        <taxon>Pseudomonadati</taxon>
        <taxon>Pseudomonadota</taxon>
        <taxon>Alphaproteobacteria</taxon>
        <taxon>Rhodospirillales</taxon>
        <taxon>Rhodospirillaceae</taxon>
        <taxon>Elstera</taxon>
    </lineage>
</organism>
<feature type="binding site" evidence="7">
    <location>
        <position position="275"/>
    </location>
    <ligand>
        <name>substrate</name>
    </ligand>
</feature>
<keyword evidence="1 7" id="KW-0963">Cytoplasm</keyword>
<dbReference type="GO" id="GO:0050897">
    <property type="term" value="F:cobalt ion binding"/>
    <property type="evidence" value="ECO:0007669"/>
    <property type="project" value="UniProtKB-UniRule"/>
</dbReference>
<dbReference type="AlphaFoldDB" id="A0A255XK14"/>
<reference evidence="8 9" key="1">
    <citation type="submission" date="2017-07" db="EMBL/GenBank/DDBJ databases">
        <title>Elstera cyanobacteriorum sp. nov., a novel bacterium isolated from cyanobacterial aggregates in a eutrophic lake.</title>
        <authorList>
            <person name="Cai H."/>
        </authorList>
    </citation>
    <scope>NUCLEOTIDE SEQUENCE [LARGE SCALE GENOMIC DNA]</scope>
    <source>
        <strain evidence="8 9">TH019</strain>
    </source>
</reference>
<dbReference type="GO" id="GO:0008615">
    <property type="term" value="P:pyridoxine biosynthetic process"/>
    <property type="evidence" value="ECO:0007669"/>
    <property type="project" value="UniProtKB-UniRule"/>
</dbReference>